<dbReference type="EMBL" id="JABELV010000125">
    <property type="protein sequence ID" value="KAG7530194.1"/>
    <property type="molecule type" value="Genomic_DNA"/>
</dbReference>
<organism evidence="2 3">
    <name type="scientific">Filobasidium floriforme</name>
    <dbReference type="NCBI Taxonomy" id="5210"/>
    <lineage>
        <taxon>Eukaryota</taxon>
        <taxon>Fungi</taxon>
        <taxon>Dikarya</taxon>
        <taxon>Basidiomycota</taxon>
        <taxon>Agaricomycotina</taxon>
        <taxon>Tremellomycetes</taxon>
        <taxon>Filobasidiales</taxon>
        <taxon>Filobasidiaceae</taxon>
        <taxon>Filobasidium</taxon>
    </lineage>
</organism>
<accession>A0A8K0JHE6</accession>
<gene>
    <name evidence="2" type="ORF">FFLO_05187</name>
</gene>
<sequence>MSSSGTGRTRVDSTGGHSALPIVYGLKASSLLFCWFVLVWLFCRAFRGRTGRETSLPCLEIFAREKIDETGPGHTDGVLTILLTRY</sequence>
<evidence type="ECO:0000313" key="3">
    <source>
        <dbReference type="Proteomes" id="UP000812966"/>
    </source>
</evidence>
<keyword evidence="1" id="KW-1133">Transmembrane helix</keyword>
<keyword evidence="1" id="KW-0812">Transmembrane</keyword>
<feature type="transmembrane region" description="Helical" evidence="1">
    <location>
        <begin position="22"/>
        <end position="43"/>
    </location>
</feature>
<reference evidence="2" key="1">
    <citation type="submission" date="2020-04" db="EMBL/GenBank/DDBJ databases">
        <title>Analysis of mating type loci in Filobasidium floriforme.</title>
        <authorList>
            <person name="Nowrousian M."/>
        </authorList>
    </citation>
    <scope>NUCLEOTIDE SEQUENCE</scope>
    <source>
        <strain evidence="2">CBS 6242</strain>
    </source>
</reference>
<keyword evidence="1" id="KW-0472">Membrane</keyword>
<protein>
    <submittedName>
        <fullName evidence="2">Uncharacterized protein</fullName>
    </submittedName>
</protein>
<keyword evidence="3" id="KW-1185">Reference proteome</keyword>
<dbReference type="AlphaFoldDB" id="A0A8K0JHE6"/>
<proteinExistence type="predicted"/>
<comment type="caution">
    <text evidence="2">The sequence shown here is derived from an EMBL/GenBank/DDBJ whole genome shotgun (WGS) entry which is preliminary data.</text>
</comment>
<evidence type="ECO:0000256" key="1">
    <source>
        <dbReference type="SAM" id="Phobius"/>
    </source>
</evidence>
<name>A0A8K0JHE6_9TREE</name>
<evidence type="ECO:0000313" key="2">
    <source>
        <dbReference type="EMBL" id="KAG7530194.1"/>
    </source>
</evidence>
<dbReference type="Proteomes" id="UP000812966">
    <property type="component" value="Unassembled WGS sequence"/>
</dbReference>